<feature type="transmembrane region" description="Helical" evidence="4">
    <location>
        <begin position="332"/>
        <end position="351"/>
    </location>
</feature>
<dbReference type="SUPFAM" id="SSF48452">
    <property type="entry name" value="TPR-like"/>
    <property type="match status" value="1"/>
</dbReference>
<gene>
    <name evidence="6" type="ORF">ACFS6I_17495</name>
</gene>
<keyword evidence="4" id="KW-0812">Transmembrane</keyword>
<dbReference type="PANTHER" id="PTHR43280:SF2">
    <property type="entry name" value="HTH-TYPE TRANSCRIPTIONAL REGULATOR EXSA"/>
    <property type="match status" value="1"/>
</dbReference>
<keyword evidence="2" id="KW-0238">DNA-binding</keyword>
<feature type="domain" description="HTH araC/xylS-type" evidence="5">
    <location>
        <begin position="427"/>
        <end position="519"/>
    </location>
</feature>
<keyword evidence="4" id="KW-1133">Transmembrane helix</keyword>
<keyword evidence="4" id="KW-0472">Membrane</keyword>
<keyword evidence="1" id="KW-0805">Transcription regulation</keyword>
<dbReference type="RefSeq" id="WP_380922506.1">
    <property type="nucleotide sequence ID" value="NZ_JBHUPE010000007.1"/>
</dbReference>
<dbReference type="Pfam" id="PF12833">
    <property type="entry name" value="HTH_18"/>
    <property type="match status" value="1"/>
</dbReference>
<dbReference type="Proteomes" id="UP001597509">
    <property type="component" value="Unassembled WGS sequence"/>
</dbReference>
<dbReference type="PROSITE" id="PS01124">
    <property type="entry name" value="HTH_ARAC_FAMILY_2"/>
    <property type="match status" value="1"/>
</dbReference>
<evidence type="ECO:0000256" key="2">
    <source>
        <dbReference type="ARBA" id="ARBA00023125"/>
    </source>
</evidence>
<reference evidence="7" key="1">
    <citation type="journal article" date="2019" name="Int. J. Syst. Evol. Microbiol.">
        <title>The Global Catalogue of Microorganisms (GCM) 10K type strain sequencing project: providing services to taxonomists for standard genome sequencing and annotation.</title>
        <authorList>
            <consortium name="The Broad Institute Genomics Platform"/>
            <consortium name="The Broad Institute Genome Sequencing Center for Infectious Disease"/>
            <person name="Wu L."/>
            <person name="Ma J."/>
        </authorList>
    </citation>
    <scope>NUCLEOTIDE SEQUENCE [LARGE SCALE GENOMIC DNA]</scope>
    <source>
        <strain evidence="7">KCTC 22209</strain>
    </source>
</reference>
<evidence type="ECO:0000259" key="5">
    <source>
        <dbReference type="PROSITE" id="PS01124"/>
    </source>
</evidence>
<dbReference type="SMART" id="SM00342">
    <property type="entry name" value="HTH_ARAC"/>
    <property type="match status" value="1"/>
</dbReference>
<dbReference type="SUPFAM" id="SSF46689">
    <property type="entry name" value="Homeodomain-like"/>
    <property type="match status" value="1"/>
</dbReference>
<keyword evidence="7" id="KW-1185">Reference proteome</keyword>
<organism evidence="6 7">
    <name type="scientific">Sphingobacterium anhuiense</name>
    <dbReference type="NCBI Taxonomy" id="493780"/>
    <lineage>
        <taxon>Bacteria</taxon>
        <taxon>Pseudomonadati</taxon>
        <taxon>Bacteroidota</taxon>
        <taxon>Sphingobacteriia</taxon>
        <taxon>Sphingobacteriales</taxon>
        <taxon>Sphingobacteriaceae</taxon>
        <taxon>Sphingobacterium</taxon>
    </lineage>
</organism>
<dbReference type="Gene3D" id="1.10.10.60">
    <property type="entry name" value="Homeodomain-like"/>
    <property type="match status" value="1"/>
</dbReference>
<dbReference type="InterPro" id="IPR011990">
    <property type="entry name" value="TPR-like_helical_dom_sf"/>
</dbReference>
<sequence>MKSVSFFIFLFFWCFIVIRAQVELQSNFNKRYLDVIVTLVASDIKEAHRVADSLAQVANTDEQKIKAYMLSAKLDENAGNMKGCILNAMRADTISNATLNFSWQATTSGFLATSFRQLGLLKVSERYLSKAEIANENQLDPQQKMLTKINILHERAFHSFEQKDFTDAKKHLKDASLLIHIDGDEDSKAILIKATNDQLMGICEFNLGNLVAADSCLDASLKKIGNVESNLKPYIIRAKADVALEGNNLGEAFAYLNKVDPYLASGDVKELKMLTYESWAKYYQKMGDMQKALEFTSRAIGIKGQQDQVAKVISDDLIEIFNVKKQYYRDRYTLAIGVILLIVVIGVLYFLKWQSVSKGQYNVISGKQNDVEPVNIQSFKSIETISVVIDKLENSDAIKTKEINISKNTEERLYREFVKQEETQFFLEKSMTLQELASRMGTNIRYASYVLQKFRGKDFYNYLQSSRIEYIILKLRTSPDLFEYKISFLAEMCGFTSLSRFSSAFKEVTGIPPSAFIHLVKKEMDQKK</sequence>
<evidence type="ECO:0000313" key="6">
    <source>
        <dbReference type="EMBL" id="MFD2905727.1"/>
    </source>
</evidence>
<dbReference type="PANTHER" id="PTHR43280">
    <property type="entry name" value="ARAC-FAMILY TRANSCRIPTIONAL REGULATOR"/>
    <property type="match status" value="1"/>
</dbReference>
<dbReference type="InterPro" id="IPR009057">
    <property type="entry name" value="Homeodomain-like_sf"/>
</dbReference>
<evidence type="ECO:0000313" key="7">
    <source>
        <dbReference type="Proteomes" id="UP001597509"/>
    </source>
</evidence>
<dbReference type="InterPro" id="IPR018060">
    <property type="entry name" value="HTH_AraC"/>
</dbReference>
<proteinExistence type="predicted"/>
<evidence type="ECO:0000256" key="1">
    <source>
        <dbReference type="ARBA" id="ARBA00023015"/>
    </source>
</evidence>
<protein>
    <submittedName>
        <fullName evidence="6">Helix-turn-helix domain-containing protein</fullName>
    </submittedName>
</protein>
<evidence type="ECO:0000256" key="3">
    <source>
        <dbReference type="ARBA" id="ARBA00023163"/>
    </source>
</evidence>
<dbReference type="EMBL" id="JBHUPE010000007">
    <property type="protein sequence ID" value="MFD2905727.1"/>
    <property type="molecule type" value="Genomic_DNA"/>
</dbReference>
<dbReference type="Gene3D" id="1.25.40.10">
    <property type="entry name" value="Tetratricopeptide repeat domain"/>
    <property type="match status" value="1"/>
</dbReference>
<evidence type="ECO:0000256" key="4">
    <source>
        <dbReference type="SAM" id="Phobius"/>
    </source>
</evidence>
<accession>A0ABW5YZ72</accession>
<keyword evidence="3" id="KW-0804">Transcription</keyword>
<comment type="caution">
    <text evidence="6">The sequence shown here is derived from an EMBL/GenBank/DDBJ whole genome shotgun (WGS) entry which is preliminary data.</text>
</comment>
<name>A0ABW5YZ72_9SPHI</name>